<dbReference type="Proteomes" id="UP001610432">
    <property type="component" value="Unassembled WGS sequence"/>
</dbReference>
<dbReference type="SUPFAM" id="SSF52540">
    <property type="entry name" value="P-loop containing nucleoside triphosphate hydrolases"/>
    <property type="match status" value="1"/>
</dbReference>
<dbReference type="InterPro" id="IPR059117">
    <property type="entry name" value="APS_kinase_dom"/>
</dbReference>
<evidence type="ECO:0000313" key="3">
    <source>
        <dbReference type="EMBL" id="KAL2862483.1"/>
    </source>
</evidence>
<dbReference type="GeneID" id="98148976"/>
<reference evidence="3 4" key="1">
    <citation type="submission" date="2024-07" db="EMBL/GenBank/DDBJ databases">
        <title>Section-level genome sequencing and comparative genomics of Aspergillus sections Usti and Cavernicolus.</title>
        <authorList>
            <consortium name="Lawrence Berkeley National Laboratory"/>
            <person name="Nybo J.L."/>
            <person name="Vesth T.C."/>
            <person name="Theobald S."/>
            <person name="Frisvad J.C."/>
            <person name="Larsen T.O."/>
            <person name="Kjaerboelling I."/>
            <person name="Rothschild-Mancinelli K."/>
            <person name="Lyhne E.K."/>
            <person name="Kogle M.E."/>
            <person name="Barry K."/>
            <person name="Clum A."/>
            <person name="Na H."/>
            <person name="Ledsgaard L."/>
            <person name="Lin J."/>
            <person name="Lipzen A."/>
            <person name="Kuo A."/>
            <person name="Riley R."/>
            <person name="Mondo S."/>
            <person name="Labutti K."/>
            <person name="Haridas S."/>
            <person name="Pangalinan J."/>
            <person name="Salamov A.A."/>
            <person name="Simmons B.A."/>
            <person name="Magnuson J.K."/>
            <person name="Chen J."/>
            <person name="Drula E."/>
            <person name="Henrissat B."/>
            <person name="Wiebenga A."/>
            <person name="Lubbers R.J."/>
            <person name="Gomes A.C."/>
            <person name="Macurrencykelacurrency M.R."/>
            <person name="Stajich J."/>
            <person name="Grigoriev I.V."/>
            <person name="Mortensen U.H."/>
            <person name="De Vries R.P."/>
            <person name="Baker S.E."/>
            <person name="Andersen M.R."/>
        </authorList>
    </citation>
    <scope>NUCLEOTIDE SEQUENCE [LARGE SCALE GENOMIC DNA]</scope>
    <source>
        <strain evidence="3 4">CBS 449.75</strain>
    </source>
</reference>
<accession>A0ABR4LG98</accession>
<evidence type="ECO:0000313" key="4">
    <source>
        <dbReference type="Proteomes" id="UP001610432"/>
    </source>
</evidence>
<dbReference type="InterPro" id="IPR027417">
    <property type="entry name" value="P-loop_NTPase"/>
</dbReference>
<evidence type="ECO:0000259" key="2">
    <source>
        <dbReference type="Pfam" id="PF01583"/>
    </source>
</evidence>
<dbReference type="Gene3D" id="3.40.50.300">
    <property type="entry name" value="P-loop containing nucleotide triphosphate hydrolases"/>
    <property type="match status" value="1"/>
</dbReference>
<proteinExistence type="predicted"/>
<organism evidence="3 4">
    <name type="scientific">Aspergillus lucknowensis</name>
    <dbReference type="NCBI Taxonomy" id="176173"/>
    <lineage>
        <taxon>Eukaryota</taxon>
        <taxon>Fungi</taxon>
        <taxon>Dikarya</taxon>
        <taxon>Ascomycota</taxon>
        <taxon>Pezizomycotina</taxon>
        <taxon>Eurotiomycetes</taxon>
        <taxon>Eurotiomycetidae</taxon>
        <taxon>Eurotiales</taxon>
        <taxon>Aspergillaceae</taxon>
        <taxon>Aspergillus</taxon>
        <taxon>Aspergillus subgen. Nidulantes</taxon>
    </lineage>
</organism>
<sequence length="183" mass="20050">MSVQVILLSGRSGVGKTSVANEMHEQLKIRHIPHAHIDGDNMDMIYPEEDGSELFLCNLAAMFENYRRLRGCTRLIISGTAMVLEQDGIRQVIEDGIRRLSGPGEEGSALDMKGFILTGSNAVVAERLEKREVGSALDAHLASTDRMAAVLEDKVGSWAIRVSTDGQRIKDTAGKILEQACWI</sequence>
<dbReference type="EMBL" id="JBFXLQ010000067">
    <property type="protein sequence ID" value="KAL2862483.1"/>
    <property type="molecule type" value="Genomic_DNA"/>
</dbReference>
<gene>
    <name evidence="3" type="ORF">BJX67DRAFT_385621</name>
</gene>
<keyword evidence="4" id="KW-1185">Reference proteome</keyword>
<evidence type="ECO:0000256" key="1">
    <source>
        <dbReference type="ARBA" id="ARBA00022679"/>
    </source>
</evidence>
<protein>
    <recommendedName>
        <fullName evidence="2">APS kinase domain-containing protein</fullName>
    </recommendedName>
</protein>
<dbReference type="Pfam" id="PF01583">
    <property type="entry name" value="APS_kinase"/>
    <property type="match status" value="1"/>
</dbReference>
<dbReference type="RefSeq" id="XP_070881462.1">
    <property type="nucleotide sequence ID" value="XM_071033904.1"/>
</dbReference>
<comment type="caution">
    <text evidence="3">The sequence shown here is derived from an EMBL/GenBank/DDBJ whole genome shotgun (WGS) entry which is preliminary data.</text>
</comment>
<feature type="domain" description="APS kinase" evidence="2">
    <location>
        <begin position="5"/>
        <end position="42"/>
    </location>
</feature>
<name>A0ABR4LG98_9EURO</name>
<keyword evidence="1" id="KW-0808">Transferase</keyword>